<keyword evidence="7" id="KW-1185">Reference proteome</keyword>
<dbReference type="AlphaFoldDB" id="A0A1I6K5B2"/>
<dbReference type="SUPFAM" id="SSF75569">
    <property type="entry name" value="Archaeal IMP cyclohydrolase PurO"/>
    <property type="match status" value="1"/>
</dbReference>
<name>A0A1I6K5B2_9EURY</name>
<dbReference type="InterPro" id="IPR036795">
    <property type="entry name" value="IMP_cyclohydrolase-like_sf"/>
</dbReference>
<evidence type="ECO:0000259" key="5">
    <source>
        <dbReference type="Pfam" id="PF07826"/>
    </source>
</evidence>
<evidence type="ECO:0000256" key="2">
    <source>
        <dbReference type="ARBA" id="ARBA00022801"/>
    </source>
</evidence>
<dbReference type="NCBIfam" id="NF003167">
    <property type="entry name" value="PRK04151.1"/>
    <property type="match status" value="1"/>
</dbReference>
<comment type="catalytic activity">
    <reaction evidence="3">
        <text>IMP + H2O = 5-formamido-1-(5-phospho-D-ribosyl)imidazole-4-carboxamide</text>
        <dbReference type="Rhea" id="RHEA:18445"/>
        <dbReference type="ChEBI" id="CHEBI:15377"/>
        <dbReference type="ChEBI" id="CHEBI:58053"/>
        <dbReference type="ChEBI" id="CHEBI:58467"/>
        <dbReference type="EC" id="3.5.4.10"/>
    </reaction>
</comment>
<reference evidence="6 7" key="1">
    <citation type="submission" date="2016-10" db="EMBL/GenBank/DDBJ databases">
        <authorList>
            <person name="de Groot N.N."/>
        </authorList>
    </citation>
    <scope>NUCLEOTIDE SEQUENCE [LARGE SCALE GENOMIC DNA]</scope>
    <source>
        <strain evidence="6 7">CGMCC 1.10457</strain>
    </source>
</reference>
<dbReference type="UniPathway" id="UPA00074">
    <property type="reaction ID" value="UER00135"/>
</dbReference>
<comment type="function">
    <text evidence="3">Catalyzes the cyclization of 5-formylamidoimidazole-4-carboxamide ribonucleotide to IMP.</text>
</comment>
<dbReference type="STRING" id="767519.SAMN05216559_0217"/>
<evidence type="ECO:0000256" key="1">
    <source>
        <dbReference type="ARBA" id="ARBA00022755"/>
    </source>
</evidence>
<feature type="domain" description="Inosine monophosphate cyclohydrolase-like" evidence="5">
    <location>
        <begin position="29"/>
        <end position="217"/>
    </location>
</feature>
<dbReference type="InterPro" id="IPR010191">
    <property type="entry name" value="IMP_cyclohydrolase"/>
</dbReference>
<proteinExistence type="inferred from homology"/>
<keyword evidence="1 3" id="KW-0658">Purine biosynthesis</keyword>
<dbReference type="GO" id="GO:0006189">
    <property type="term" value="P:'de novo' IMP biosynthetic process"/>
    <property type="evidence" value="ECO:0007669"/>
    <property type="project" value="UniProtKB-UniRule"/>
</dbReference>
<organism evidence="6 7">
    <name type="scientific">Halomicrobium zhouii</name>
    <dbReference type="NCBI Taxonomy" id="767519"/>
    <lineage>
        <taxon>Archaea</taxon>
        <taxon>Methanobacteriati</taxon>
        <taxon>Methanobacteriota</taxon>
        <taxon>Stenosarchaea group</taxon>
        <taxon>Halobacteria</taxon>
        <taxon>Halobacteriales</taxon>
        <taxon>Haloarculaceae</taxon>
        <taxon>Halomicrobium</taxon>
    </lineage>
</organism>
<evidence type="ECO:0000313" key="7">
    <source>
        <dbReference type="Proteomes" id="UP000199062"/>
    </source>
</evidence>
<evidence type="ECO:0000313" key="6">
    <source>
        <dbReference type="EMBL" id="SFR86422.1"/>
    </source>
</evidence>
<gene>
    <name evidence="3" type="primary">purO</name>
    <name evidence="6" type="ORF">SAMN05216559_0217</name>
</gene>
<keyword evidence="2 3" id="KW-0378">Hydrolase</keyword>
<dbReference type="Proteomes" id="UP000199062">
    <property type="component" value="Unassembled WGS sequence"/>
</dbReference>
<dbReference type="GO" id="GO:0003937">
    <property type="term" value="F:IMP cyclohydrolase activity"/>
    <property type="evidence" value="ECO:0007669"/>
    <property type="project" value="UniProtKB-UniRule"/>
</dbReference>
<evidence type="ECO:0000256" key="4">
    <source>
        <dbReference type="NCBIfam" id="TIGR01922"/>
    </source>
</evidence>
<dbReference type="InterPro" id="IPR020600">
    <property type="entry name" value="IMP_cyclohydrolase-like"/>
</dbReference>
<dbReference type="PIRSF" id="PIRSF004866">
    <property type="entry name" value="IMP_cclhdr_arch"/>
    <property type="match status" value="1"/>
</dbReference>
<dbReference type="Gene3D" id="3.60.20.20">
    <property type="entry name" value="Inosine monophosphate cyclohydrolase-like"/>
    <property type="match status" value="1"/>
</dbReference>
<protein>
    <recommendedName>
        <fullName evidence="3 4">IMP cyclohydrolase</fullName>
        <ecNumber evidence="3 4">3.5.4.10</ecNumber>
    </recommendedName>
    <alternativeName>
        <fullName evidence="3">IMP synthase</fullName>
    </alternativeName>
    <alternativeName>
        <fullName evidence="3">Inosinicase</fullName>
    </alternativeName>
</protein>
<comment type="similarity">
    <text evidence="3">Belongs to the archaeal IMP cyclohydrolase family.</text>
</comment>
<dbReference type="EMBL" id="FOZK01000001">
    <property type="protein sequence ID" value="SFR86422.1"/>
    <property type="molecule type" value="Genomic_DNA"/>
</dbReference>
<sequence>MEFVVVLDSNPLEDIDIYFPATAAGSDMYVGRFVVVSPEVGAYRVSSRSFPNRKAVDRDGTVTVGPTEDAPETDNPYISYNAVQVTDRGAVVGNGSHVDPIAEKLELGYPARDALAEPLLALDFEKDDYDTPRVAGIVGVDPEDPSTNADGPGAVIGTVRRDALLVEEVTEPTLVATYEKDSPESFALDARDAESAARQVYDLEFEHAVCSAGVAVEGEAFGVAVHNG</sequence>
<dbReference type="NCBIfam" id="TIGR01922">
    <property type="entry name" value="purO_arch"/>
    <property type="match status" value="1"/>
</dbReference>
<evidence type="ECO:0000256" key="3">
    <source>
        <dbReference type="HAMAP-Rule" id="MF_00705"/>
    </source>
</evidence>
<accession>A0A1I6K5B2</accession>
<dbReference type="EC" id="3.5.4.10" evidence="3 4"/>
<dbReference type="Pfam" id="PF07826">
    <property type="entry name" value="IMP_cyclohyd"/>
    <property type="match status" value="1"/>
</dbReference>
<comment type="pathway">
    <text evidence="3">Purine metabolism; IMP biosynthesis via de novo pathway; IMP from 5-formamido-1-(5-phospho-D-ribosyl)imidazole-4-carboxamide: step 1/1.</text>
</comment>
<dbReference type="HAMAP" id="MF_00705">
    <property type="entry name" value="IMP_cyclohydrol"/>
    <property type="match status" value="1"/>
</dbReference>